<keyword evidence="2" id="KW-1185">Reference proteome</keyword>
<protein>
    <submittedName>
        <fullName evidence="1">Uncharacterized protein</fullName>
    </submittedName>
</protein>
<dbReference type="AlphaFoldDB" id="A0AAD4XNT6"/>
<evidence type="ECO:0000313" key="2">
    <source>
        <dbReference type="Proteomes" id="UP001202328"/>
    </source>
</evidence>
<organism evidence="1 2">
    <name type="scientific">Papaver atlanticum</name>
    <dbReference type="NCBI Taxonomy" id="357466"/>
    <lineage>
        <taxon>Eukaryota</taxon>
        <taxon>Viridiplantae</taxon>
        <taxon>Streptophyta</taxon>
        <taxon>Embryophyta</taxon>
        <taxon>Tracheophyta</taxon>
        <taxon>Spermatophyta</taxon>
        <taxon>Magnoliopsida</taxon>
        <taxon>Ranunculales</taxon>
        <taxon>Papaveraceae</taxon>
        <taxon>Papaveroideae</taxon>
        <taxon>Papaver</taxon>
    </lineage>
</organism>
<reference evidence="1" key="1">
    <citation type="submission" date="2022-04" db="EMBL/GenBank/DDBJ databases">
        <title>A functionally conserved STORR gene fusion in Papaver species that diverged 16.8 million years ago.</title>
        <authorList>
            <person name="Catania T."/>
        </authorList>
    </citation>
    <scope>NUCLEOTIDE SEQUENCE</scope>
    <source>
        <strain evidence="1">S-188037</strain>
    </source>
</reference>
<evidence type="ECO:0000313" key="1">
    <source>
        <dbReference type="EMBL" id="KAI3929966.1"/>
    </source>
</evidence>
<comment type="caution">
    <text evidence="1">The sequence shown here is derived from an EMBL/GenBank/DDBJ whole genome shotgun (WGS) entry which is preliminary data.</text>
</comment>
<dbReference type="Proteomes" id="UP001202328">
    <property type="component" value="Unassembled WGS sequence"/>
</dbReference>
<proteinExistence type="predicted"/>
<sequence length="67" mass="7891">MKLRCSNLNLHYAARAESRVYNSGMFLVICTRRISEWIWTKQQMNLLSDCSLMKLFEGQTTKFLGWA</sequence>
<dbReference type="EMBL" id="JAJJMB010007553">
    <property type="protein sequence ID" value="KAI3929966.1"/>
    <property type="molecule type" value="Genomic_DNA"/>
</dbReference>
<name>A0AAD4XNT6_9MAGN</name>
<accession>A0AAD4XNT6</accession>
<gene>
    <name evidence="1" type="ORF">MKW98_004120</name>
</gene>